<evidence type="ECO:0000256" key="1">
    <source>
        <dbReference type="SAM" id="MobiDB-lite"/>
    </source>
</evidence>
<dbReference type="AlphaFoldDB" id="A0A919ED31"/>
<reference evidence="2" key="2">
    <citation type="submission" date="2020-09" db="EMBL/GenBank/DDBJ databases">
        <authorList>
            <person name="Sun Q."/>
            <person name="Ohkuma M."/>
        </authorList>
    </citation>
    <scope>NUCLEOTIDE SEQUENCE</scope>
    <source>
        <strain evidence="2">JCM 4059</strain>
    </source>
</reference>
<accession>A0A919ED31</accession>
<organism evidence="2 3">
    <name type="scientific">Streptomyces mashuensis</name>
    <dbReference type="NCBI Taxonomy" id="33904"/>
    <lineage>
        <taxon>Bacteria</taxon>
        <taxon>Bacillati</taxon>
        <taxon>Actinomycetota</taxon>
        <taxon>Actinomycetes</taxon>
        <taxon>Kitasatosporales</taxon>
        <taxon>Streptomycetaceae</taxon>
        <taxon>Streptomyces</taxon>
    </lineage>
</organism>
<keyword evidence="3" id="KW-1185">Reference proteome</keyword>
<gene>
    <name evidence="2" type="ORF">GCM10010218_27980</name>
</gene>
<evidence type="ECO:0000313" key="2">
    <source>
        <dbReference type="EMBL" id="GHF44889.1"/>
    </source>
</evidence>
<sequence length="133" mass="14113">MRELGPFRHPVNLICAIAPDRRRCRAGPCGRGPSFRGSFAGAAPEAFPGARPHKKEIALDPAESSAIDDRPKSVGGEPVGAGSRIAFRACRAVELQKGDRRVGGPGITRSFSCQASLRCWGMPASRARTSASR</sequence>
<name>A0A919ED31_9ACTN</name>
<dbReference type="EMBL" id="BNBD01000004">
    <property type="protein sequence ID" value="GHF44889.1"/>
    <property type="molecule type" value="Genomic_DNA"/>
</dbReference>
<feature type="compositionally biased region" description="Low complexity" evidence="1">
    <location>
        <begin position="40"/>
        <end position="50"/>
    </location>
</feature>
<reference evidence="2" key="1">
    <citation type="journal article" date="2014" name="Int. J. Syst. Evol. Microbiol.">
        <title>Complete genome sequence of Corynebacterium casei LMG S-19264T (=DSM 44701T), isolated from a smear-ripened cheese.</title>
        <authorList>
            <consortium name="US DOE Joint Genome Institute (JGI-PGF)"/>
            <person name="Walter F."/>
            <person name="Albersmeier A."/>
            <person name="Kalinowski J."/>
            <person name="Ruckert C."/>
        </authorList>
    </citation>
    <scope>NUCLEOTIDE SEQUENCE</scope>
    <source>
        <strain evidence="2">JCM 4059</strain>
    </source>
</reference>
<feature type="region of interest" description="Disordered" evidence="1">
    <location>
        <begin position="40"/>
        <end position="79"/>
    </location>
</feature>
<protein>
    <submittedName>
        <fullName evidence="2">Uncharacterized protein</fullName>
    </submittedName>
</protein>
<comment type="caution">
    <text evidence="2">The sequence shown here is derived from an EMBL/GenBank/DDBJ whole genome shotgun (WGS) entry which is preliminary data.</text>
</comment>
<evidence type="ECO:0000313" key="3">
    <source>
        <dbReference type="Proteomes" id="UP000638313"/>
    </source>
</evidence>
<proteinExistence type="predicted"/>
<dbReference type="Proteomes" id="UP000638313">
    <property type="component" value="Unassembled WGS sequence"/>
</dbReference>